<evidence type="ECO:0000256" key="2">
    <source>
        <dbReference type="ARBA" id="ARBA00023203"/>
    </source>
</evidence>
<comment type="similarity">
    <text evidence="1">Belongs to the actin-binding proteins ADF family.</text>
</comment>
<dbReference type="PANTHER" id="PTHR11913">
    <property type="entry name" value="COFILIN-RELATED"/>
    <property type="match status" value="1"/>
</dbReference>
<dbReference type="AlphaFoldDB" id="A0A131YTB1"/>
<evidence type="ECO:0000259" key="3">
    <source>
        <dbReference type="PROSITE" id="PS51263"/>
    </source>
</evidence>
<dbReference type="InterPro" id="IPR017904">
    <property type="entry name" value="ADF/Cofilin"/>
</dbReference>
<organism evidence="4">
    <name type="scientific">Rhipicephalus appendiculatus</name>
    <name type="common">Brown ear tick</name>
    <dbReference type="NCBI Taxonomy" id="34631"/>
    <lineage>
        <taxon>Eukaryota</taxon>
        <taxon>Metazoa</taxon>
        <taxon>Ecdysozoa</taxon>
        <taxon>Arthropoda</taxon>
        <taxon>Chelicerata</taxon>
        <taxon>Arachnida</taxon>
        <taxon>Acari</taxon>
        <taxon>Parasitiformes</taxon>
        <taxon>Ixodida</taxon>
        <taxon>Ixodoidea</taxon>
        <taxon>Ixodidae</taxon>
        <taxon>Rhipicephalinae</taxon>
        <taxon>Rhipicephalus</taxon>
        <taxon>Rhipicephalus</taxon>
    </lineage>
</organism>
<evidence type="ECO:0000313" key="4">
    <source>
        <dbReference type="EMBL" id="JAP82197.1"/>
    </source>
</evidence>
<feature type="domain" description="ADF-H" evidence="3">
    <location>
        <begin position="2"/>
        <end position="138"/>
    </location>
</feature>
<accession>A0A131YTB1</accession>
<dbReference type="EMBL" id="GEDV01006360">
    <property type="protein sequence ID" value="JAP82197.1"/>
    <property type="molecule type" value="Transcribed_RNA"/>
</dbReference>
<dbReference type="SUPFAM" id="SSF55753">
    <property type="entry name" value="Actin depolymerizing proteins"/>
    <property type="match status" value="1"/>
</dbReference>
<proteinExistence type="inferred from homology"/>
<name>A0A131YTB1_RHIAP</name>
<dbReference type="SMART" id="SM00102">
    <property type="entry name" value="ADF"/>
    <property type="match status" value="1"/>
</dbReference>
<dbReference type="GO" id="GO:0003779">
    <property type="term" value="F:actin binding"/>
    <property type="evidence" value="ECO:0007669"/>
    <property type="project" value="UniProtKB-KW"/>
</dbReference>
<dbReference type="GO" id="GO:0015629">
    <property type="term" value="C:actin cytoskeleton"/>
    <property type="evidence" value="ECO:0007669"/>
    <property type="project" value="InterPro"/>
</dbReference>
<dbReference type="Gene3D" id="3.40.20.10">
    <property type="entry name" value="Severin"/>
    <property type="match status" value="1"/>
</dbReference>
<dbReference type="GO" id="GO:0030042">
    <property type="term" value="P:actin filament depolymerization"/>
    <property type="evidence" value="ECO:0007669"/>
    <property type="project" value="InterPro"/>
</dbReference>
<dbReference type="CDD" id="cd11286">
    <property type="entry name" value="ADF_cofilin_like"/>
    <property type="match status" value="1"/>
</dbReference>
<protein>
    <submittedName>
        <fullName evidence="4">Cofilin</fullName>
    </submittedName>
</protein>
<dbReference type="Pfam" id="PF00241">
    <property type="entry name" value="Cofilin_ADF"/>
    <property type="match status" value="1"/>
</dbReference>
<sequence>MSAGVTVSDEAKAVYEALKTDKKHRYIVYQVIDEHVIEAESTGERSATFEDFLEKLRQSDADQCRCVLYDYTATADDGTTRDKTVLLKWCPEKVNIKQRMMYSSALQVLLKEFAGIDHSVEAYSVEEAEDAMKAAVCQ</sequence>
<dbReference type="InterPro" id="IPR002108">
    <property type="entry name" value="ADF-H"/>
</dbReference>
<dbReference type="InterPro" id="IPR029006">
    <property type="entry name" value="ADF-H/Gelsolin-like_dom_sf"/>
</dbReference>
<evidence type="ECO:0000256" key="1">
    <source>
        <dbReference type="ARBA" id="ARBA00006844"/>
    </source>
</evidence>
<reference evidence="4" key="1">
    <citation type="journal article" date="2016" name="Ticks Tick Borne Dis.">
        <title>De novo assembly and annotation of the salivary gland transcriptome of Rhipicephalus appendiculatus male and female ticks during blood feeding.</title>
        <authorList>
            <person name="de Castro M.H."/>
            <person name="de Klerk D."/>
            <person name="Pienaar R."/>
            <person name="Latif A.A."/>
            <person name="Rees D.J."/>
            <person name="Mans B.J."/>
        </authorList>
    </citation>
    <scope>NUCLEOTIDE SEQUENCE</scope>
    <source>
        <tissue evidence="4">Salivary glands</tissue>
    </source>
</reference>
<dbReference type="PROSITE" id="PS51263">
    <property type="entry name" value="ADF_H"/>
    <property type="match status" value="1"/>
</dbReference>
<keyword evidence="2" id="KW-0009">Actin-binding</keyword>